<protein>
    <recommendedName>
        <fullName evidence="1">HTH psq-type domain-containing protein</fullName>
    </recommendedName>
</protein>
<accession>A0A0L8HLB1</accession>
<dbReference type="OrthoDB" id="9909311at2759"/>
<dbReference type="Pfam" id="PF04218">
    <property type="entry name" value="CENP-B_N"/>
    <property type="match status" value="1"/>
</dbReference>
<feature type="domain" description="HTH psq-type" evidence="1">
    <location>
        <begin position="16"/>
        <end position="61"/>
    </location>
</feature>
<evidence type="ECO:0000259" key="1">
    <source>
        <dbReference type="Pfam" id="PF04218"/>
    </source>
</evidence>
<dbReference type="EMBL" id="KQ417853">
    <property type="protein sequence ID" value="KOF90038.1"/>
    <property type="molecule type" value="Genomic_DNA"/>
</dbReference>
<gene>
    <name evidence="2" type="ORF">OCBIM_22012001mg</name>
</gene>
<dbReference type="SUPFAM" id="SSF46689">
    <property type="entry name" value="Homeodomain-like"/>
    <property type="match status" value="1"/>
</dbReference>
<dbReference type="Gene3D" id="1.10.10.60">
    <property type="entry name" value="Homeodomain-like"/>
    <property type="match status" value="1"/>
</dbReference>
<evidence type="ECO:0000313" key="2">
    <source>
        <dbReference type="EMBL" id="KOF90038.1"/>
    </source>
</evidence>
<name>A0A0L8HLB1_OCTBM</name>
<reference evidence="2" key="1">
    <citation type="submission" date="2015-07" db="EMBL/GenBank/DDBJ databases">
        <title>MeaNS - Measles Nucleotide Surveillance Program.</title>
        <authorList>
            <person name="Tran T."/>
            <person name="Druce J."/>
        </authorList>
    </citation>
    <scope>NUCLEOTIDE SEQUENCE</scope>
    <source>
        <strain evidence="2">UCB-OBI-ISO-001</strain>
        <tissue evidence="2">Gonad</tissue>
    </source>
</reference>
<dbReference type="AlphaFoldDB" id="A0A0L8HLB1"/>
<dbReference type="GO" id="GO:0003677">
    <property type="term" value="F:DNA binding"/>
    <property type="evidence" value="ECO:0007669"/>
    <property type="project" value="InterPro"/>
</dbReference>
<sequence>MAPKKIQSESAKCHAITLEDKLAMIKHHGKGEKVIAIAQSFGTSWTTVSMVVHNKDKILAHIKSETPGMKNTVINKKRGKIFEEMESLSLLIVRLNRQCATICQEIFQEKALS</sequence>
<proteinExistence type="predicted"/>
<dbReference type="InterPro" id="IPR007889">
    <property type="entry name" value="HTH_Psq"/>
</dbReference>
<organism evidence="2">
    <name type="scientific">Octopus bimaculoides</name>
    <name type="common">California two-spotted octopus</name>
    <dbReference type="NCBI Taxonomy" id="37653"/>
    <lineage>
        <taxon>Eukaryota</taxon>
        <taxon>Metazoa</taxon>
        <taxon>Spiralia</taxon>
        <taxon>Lophotrochozoa</taxon>
        <taxon>Mollusca</taxon>
        <taxon>Cephalopoda</taxon>
        <taxon>Coleoidea</taxon>
        <taxon>Octopodiformes</taxon>
        <taxon>Octopoda</taxon>
        <taxon>Incirrata</taxon>
        <taxon>Octopodidae</taxon>
        <taxon>Octopus</taxon>
    </lineage>
</organism>
<dbReference type="InterPro" id="IPR009057">
    <property type="entry name" value="Homeodomain-like_sf"/>
</dbReference>